<organism evidence="1 2">
    <name type="scientific">Alcanivorax jadensis T9</name>
    <dbReference type="NCBI Taxonomy" id="1177181"/>
    <lineage>
        <taxon>Bacteria</taxon>
        <taxon>Pseudomonadati</taxon>
        <taxon>Pseudomonadota</taxon>
        <taxon>Gammaproteobacteria</taxon>
        <taxon>Oceanospirillales</taxon>
        <taxon>Alcanivoracaceae</taxon>
        <taxon>Alcanivorax</taxon>
    </lineage>
</organism>
<name>A0ABR4WF56_9GAMM</name>
<proteinExistence type="predicted"/>
<accession>A0ABR4WF56</accession>
<protein>
    <submittedName>
        <fullName evidence="1">Uncharacterized protein</fullName>
    </submittedName>
</protein>
<dbReference type="EMBL" id="ARXU01000002">
    <property type="protein sequence ID" value="KGD62209.1"/>
    <property type="molecule type" value="Genomic_DNA"/>
</dbReference>
<gene>
    <name evidence="1" type="ORF">T9A_00500</name>
</gene>
<evidence type="ECO:0000313" key="2">
    <source>
        <dbReference type="Proteomes" id="UP000029443"/>
    </source>
</evidence>
<sequence>MANHACVEIARRAIRNLRTRQVSERMAGTSISVASPRLGFVPQEVLFAALTLRAARNFVRYSATLRSYSGFVASFIGR</sequence>
<keyword evidence="2" id="KW-1185">Reference proteome</keyword>
<dbReference type="Proteomes" id="UP000029443">
    <property type="component" value="Unassembled WGS sequence"/>
</dbReference>
<reference evidence="1 2" key="1">
    <citation type="submission" date="2012-09" db="EMBL/GenBank/DDBJ databases">
        <title>Genome Sequence of alkane-degrading Bacterium Alcanivorax jadensis T9.</title>
        <authorList>
            <person name="Lai Q."/>
            <person name="Shao Z."/>
        </authorList>
    </citation>
    <scope>NUCLEOTIDE SEQUENCE [LARGE SCALE GENOMIC DNA]</scope>
    <source>
        <strain evidence="1 2">T9</strain>
    </source>
</reference>
<evidence type="ECO:0000313" key="1">
    <source>
        <dbReference type="EMBL" id="KGD62209.1"/>
    </source>
</evidence>
<comment type="caution">
    <text evidence="1">The sequence shown here is derived from an EMBL/GenBank/DDBJ whole genome shotgun (WGS) entry which is preliminary data.</text>
</comment>